<reference evidence="2" key="1">
    <citation type="submission" date="2016-10" db="EMBL/GenBank/DDBJ databases">
        <authorList>
            <person name="de Groot N.N."/>
        </authorList>
    </citation>
    <scope>NUCLEOTIDE SEQUENCE [LARGE SCALE GENOMIC DNA]</scope>
    <source>
        <strain evidence="2">CCBAU85039</strain>
    </source>
</reference>
<evidence type="ECO:0000259" key="1">
    <source>
        <dbReference type="Pfam" id="PF00144"/>
    </source>
</evidence>
<organism evidence="2 4">
    <name type="scientific">Rhizobium tibeticum</name>
    <dbReference type="NCBI Taxonomy" id="501024"/>
    <lineage>
        <taxon>Bacteria</taxon>
        <taxon>Pseudomonadati</taxon>
        <taxon>Pseudomonadota</taxon>
        <taxon>Alphaproteobacteria</taxon>
        <taxon>Hyphomicrobiales</taxon>
        <taxon>Rhizobiaceae</taxon>
        <taxon>Rhizobium/Agrobacterium group</taxon>
        <taxon>Rhizobium</taxon>
    </lineage>
</organism>
<dbReference type="Proteomes" id="UP000198939">
    <property type="component" value="Unassembled WGS sequence"/>
</dbReference>
<dbReference type="Proteomes" id="UP000183063">
    <property type="component" value="Unassembled WGS sequence"/>
</dbReference>
<dbReference type="Pfam" id="PF00144">
    <property type="entry name" value="Beta-lactamase"/>
    <property type="match status" value="1"/>
</dbReference>
<protein>
    <submittedName>
        <fullName evidence="2 3">Beta-lactamase</fullName>
    </submittedName>
</protein>
<dbReference type="InterPro" id="IPR001466">
    <property type="entry name" value="Beta-lactam-related"/>
</dbReference>
<evidence type="ECO:0000313" key="4">
    <source>
        <dbReference type="Proteomes" id="UP000183063"/>
    </source>
</evidence>
<dbReference type="EMBL" id="FOCV01000034">
    <property type="protein sequence ID" value="SEP02212.1"/>
    <property type="molecule type" value="Genomic_DNA"/>
</dbReference>
<gene>
    <name evidence="2" type="ORF">RTCCBAU85039_5635</name>
    <name evidence="3" type="ORF">SAMN05216228_10348</name>
</gene>
<dbReference type="InterPro" id="IPR050789">
    <property type="entry name" value="Diverse_Enzym_Activities"/>
</dbReference>
<keyword evidence="5" id="KW-1185">Reference proteome</keyword>
<dbReference type="AlphaFoldDB" id="A0A1H8UG42"/>
<evidence type="ECO:0000313" key="2">
    <source>
        <dbReference type="EMBL" id="SEI17452.1"/>
    </source>
</evidence>
<reference evidence="4" key="2">
    <citation type="submission" date="2016-10" db="EMBL/GenBank/DDBJ databases">
        <authorList>
            <person name="Wibberg D."/>
        </authorList>
    </citation>
    <scope>NUCLEOTIDE SEQUENCE [LARGE SCALE GENOMIC DNA]</scope>
</reference>
<dbReference type="PANTHER" id="PTHR43283">
    <property type="entry name" value="BETA-LACTAMASE-RELATED"/>
    <property type="match status" value="1"/>
</dbReference>
<sequence length="337" mass="36892">MTSSQLSLAEKDRIVPGAGWDELMPGDTGWSSSHLASLAQDLADGRSTALMLIEAGRIVFQWGDVACKSSVASVRKSLINILYGIYIAEGRINPDDTLADLEIDDVTPLTEVEKTATVLDLLKAKSGVYLPSVYDTDKGRPPRGSHKPGTHWFYNNWDFNVLGTILERQTGQTVFEAFASRVAASLSMQDFGLDDGHFLHGPESRHPVYKIRMSTRDLARVGLLYLRGGRWGETQLVPEKWVQESTQPHSEIGEGKGYGYLWVTAAANAPGDCISTDVPMFYASGFGGQYIIVLPALDLVVVHKSARVDHGVNHARMGEIIRQALAAAPDRRLAPTR</sequence>
<dbReference type="SUPFAM" id="SSF56601">
    <property type="entry name" value="beta-lactamase/transpeptidase-like"/>
    <property type="match status" value="1"/>
</dbReference>
<dbReference type="PANTHER" id="PTHR43283:SF7">
    <property type="entry name" value="BETA-LACTAMASE-RELATED DOMAIN-CONTAINING PROTEIN"/>
    <property type="match status" value="1"/>
</dbReference>
<dbReference type="InterPro" id="IPR012338">
    <property type="entry name" value="Beta-lactam/transpept-like"/>
</dbReference>
<dbReference type="STRING" id="501024.RTCCBAU85039_5635"/>
<dbReference type="EMBL" id="FNXB01000044">
    <property type="protein sequence ID" value="SEI17452.1"/>
    <property type="molecule type" value="Genomic_DNA"/>
</dbReference>
<evidence type="ECO:0000313" key="5">
    <source>
        <dbReference type="Proteomes" id="UP000198939"/>
    </source>
</evidence>
<accession>A0A1H8UG42</accession>
<dbReference type="OrthoDB" id="9814204at2"/>
<evidence type="ECO:0000313" key="3">
    <source>
        <dbReference type="EMBL" id="SEP02212.1"/>
    </source>
</evidence>
<proteinExistence type="predicted"/>
<reference evidence="3 5" key="3">
    <citation type="submission" date="2016-10" db="EMBL/GenBank/DDBJ databases">
        <authorList>
            <person name="Varghese N."/>
            <person name="Submissions S."/>
        </authorList>
    </citation>
    <scope>NUCLEOTIDE SEQUENCE [LARGE SCALE GENOMIC DNA]</scope>
    <source>
        <strain evidence="3 5">CGMCC 1.7071</strain>
    </source>
</reference>
<dbReference type="Gene3D" id="3.40.710.10">
    <property type="entry name" value="DD-peptidase/beta-lactamase superfamily"/>
    <property type="match status" value="1"/>
</dbReference>
<feature type="domain" description="Beta-lactamase-related" evidence="1">
    <location>
        <begin position="70"/>
        <end position="322"/>
    </location>
</feature>
<name>A0A1H8UG42_9HYPH</name>